<name>A0A9N9K724_9GLOM</name>
<keyword evidence="2" id="KW-1185">Reference proteome</keyword>
<dbReference type="AlphaFoldDB" id="A0A9N9K724"/>
<proteinExistence type="predicted"/>
<gene>
    <name evidence="1" type="ORF">DERYTH_LOCUS26041</name>
</gene>
<evidence type="ECO:0000313" key="1">
    <source>
        <dbReference type="EMBL" id="CAG8814953.1"/>
    </source>
</evidence>
<feature type="non-terminal residue" evidence="1">
    <location>
        <position position="1"/>
    </location>
</feature>
<evidence type="ECO:0000313" key="2">
    <source>
        <dbReference type="Proteomes" id="UP000789405"/>
    </source>
</evidence>
<organism evidence="1 2">
    <name type="scientific">Dentiscutata erythropus</name>
    <dbReference type="NCBI Taxonomy" id="1348616"/>
    <lineage>
        <taxon>Eukaryota</taxon>
        <taxon>Fungi</taxon>
        <taxon>Fungi incertae sedis</taxon>
        <taxon>Mucoromycota</taxon>
        <taxon>Glomeromycotina</taxon>
        <taxon>Glomeromycetes</taxon>
        <taxon>Diversisporales</taxon>
        <taxon>Gigasporaceae</taxon>
        <taxon>Dentiscutata</taxon>
    </lineage>
</organism>
<sequence length="51" mass="6001">KELSGKPYGLIKRFVFFEGSSEKSFKERIKDPLEKSLVKRIEDLESKIEQL</sequence>
<reference evidence="1" key="1">
    <citation type="submission" date="2021-06" db="EMBL/GenBank/DDBJ databases">
        <authorList>
            <person name="Kallberg Y."/>
            <person name="Tangrot J."/>
            <person name="Rosling A."/>
        </authorList>
    </citation>
    <scope>NUCLEOTIDE SEQUENCE</scope>
    <source>
        <strain evidence="1">MA453B</strain>
    </source>
</reference>
<dbReference type="Proteomes" id="UP000789405">
    <property type="component" value="Unassembled WGS sequence"/>
</dbReference>
<protein>
    <submittedName>
        <fullName evidence="1">28001_t:CDS:1</fullName>
    </submittedName>
</protein>
<comment type="caution">
    <text evidence="1">The sequence shown here is derived from an EMBL/GenBank/DDBJ whole genome shotgun (WGS) entry which is preliminary data.</text>
</comment>
<dbReference type="EMBL" id="CAJVPY010051969">
    <property type="protein sequence ID" value="CAG8814953.1"/>
    <property type="molecule type" value="Genomic_DNA"/>
</dbReference>
<feature type="non-terminal residue" evidence="1">
    <location>
        <position position="51"/>
    </location>
</feature>
<accession>A0A9N9K724</accession>